<feature type="compositionally biased region" description="Gly residues" evidence="9">
    <location>
        <begin position="863"/>
        <end position="873"/>
    </location>
</feature>
<comment type="subcellular location">
    <subcellularLocation>
        <location evidence="1">Golgi apparatus membrane</location>
        <topology evidence="1">Peripheral membrane protein</topology>
    </subcellularLocation>
</comment>
<dbReference type="GO" id="GO:0007030">
    <property type="term" value="P:Golgi organization"/>
    <property type="evidence" value="ECO:0007669"/>
    <property type="project" value="TreeGrafter"/>
</dbReference>
<dbReference type="GO" id="GO:0017119">
    <property type="term" value="C:Golgi transport complex"/>
    <property type="evidence" value="ECO:0007669"/>
    <property type="project" value="TreeGrafter"/>
</dbReference>
<feature type="region of interest" description="Disordered" evidence="9">
    <location>
        <begin position="831"/>
        <end position="873"/>
    </location>
</feature>
<dbReference type="PANTHER" id="PTHR13302">
    <property type="entry name" value="CONSERVED OLIGOMERIC GOLGI COMPLEX COMPONENT 3"/>
    <property type="match status" value="1"/>
</dbReference>
<proteinExistence type="inferred from homology"/>
<keyword evidence="7" id="KW-0472">Membrane</keyword>
<feature type="domain" description="Conserved oligomeric Golgi complex subunit 3 N-terminal" evidence="10">
    <location>
        <begin position="131"/>
        <end position="271"/>
    </location>
</feature>
<dbReference type="EMBL" id="QGDH01000024">
    <property type="protein sequence ID" value="RAR14218.1"/>
    <property type="molecule type" value="Genomic_DNA"/>
</dbReference>
<dbReference type="GO" id="GO:0006886">
    <property type="term" value="P:intracellular protein transport"/>
    <property type="evidence" value="ECO:0007669"/>
    <property type="project" value="InterPro"/>
</dbReference>
<dbReference type="GO" id="GO:0005801">
    <property type="term" value="C:cis-Golgi network"/>
    <property type="evidence" value="ECO:0007669"/>
    <property type="project" value="InterPro"/>
</dbReference>
<dbReference type="Pfam" id="PF20671">
    <property type="entry name" value="COG3_C"/>
    <property type="match status" value="1"/>
</dbReference>
<dbReference type="GO" id="GO:0006914">
    <property type="term" value="P:autophagy"/>
    <property type="evidence" value="ECO:0007669"/>
    <property type="project" value="TreeGrafter"/>
</dbReference>
<accession>A0A364NA66</accession>
<comment type="caution">
    <text evidence="12">The sequence shown here is derived from an EMBL/GenBank/DDBJ whole genome shotgun (WGS) entry which is preliminary data.</text>
</comment>
<evidence type="ECO:0000256" key="6">
    <source>
        <dbReference type="ARBA" id="ARBA00023034"/>
    </source>
</evidence>
<evidence type="ECO:0000256" key="1">
    <source>
        <dbReference type="ARBA" id="ARBA00004395"/>
    </source>
</evidence>
<evidence type="ECO:0000256" key="9">
    <source>
        <dbReference type="SAM" id="MobiDB-lite"/>
    </source>
</evidence>
<feature type="domain" description="Conserved oligomeric Golgi complex subunit 3 C-terminal" evidence="11">
    <location>
        <begin position="291"/>
        <end position="648"/>
    </location>
</feature>
<feature type="compositionally biased region" description="Acidic residues" evidence="9">
    <location>
        <begin position="836"/>
        <end position="852"/>
    </location>
</feature>
<feature type="compositionally biased region" description="Polar residues" evidence="9">
    <location>
        <begin position="504"/>
        <end position="515"/>
    </location>
</feature>
<keyword evidence="5" id="KW-0653">Protein transport</keyword>
<gene>
    <name evidence="12" type="ORF">DDE83_002330</name>
</gene>
<dbReference type="AlphaFoldDB" id="A0A364NA66"/>
<sequence length="873" mass="98192">MYQGDSWYNAFVPRAAKPQEKGKHRRRESLLKQENVSPPSAAWESQADLERVEAIVETAEDERPGKLNGPPPATLARRAKSYSDFYSVVRAHLNREKALERKKSREHLSTELDFAEWYGGVNDELLEASHEEYRSHLENVMSNTTDTLDILSSLSDSFKIVEAQTNAFRTQCEGLIGDQKRITKLADDMEQNLRYYLYLEPTTKRLNAPGAGKIVRGKEFVEMLANLDSCLEYMQANSKHREAETYRARYRLLLTRALTLIRVHFTEALREIAADVSKRIADRQLNDTTMSALLYAKFRVGAPELKSIGIEIQKRAVLPPGAAPGGEAEYQSLMNELYQSYSATRGRLILPIVTKKIGEIAQAPSTSTDLVAFARSSISYIRGICFDECDLWREWFEGEGGLYDFLEAVCEPLYDHLRPRTIHETQILKLCELCTMIQTRYMEEEEEDSPVEANKLDFSVIVHPALEDAQNRLVFLSLAILRDDIEKYKPKPEDLDYPAKNKKQATSGTKSNQPALSGKKQPKSEAPPTPLLPKTPTIVEEDDPDARWNFNTEAAFKDWYPTLRKAIWLLSKIYRLVHSSVFDDLAHHIVHSTTLSLAQASTLLTKSTSPTDAALFLVSHLLLLKQQIVAFDIEFVTPETEVQYNFSSVTNTFWELRARGGLFNPRNLVGLLIPKVVENMLDAKAEVDARLRQAINDFTGQFVTRMTAPIDTKNNKKVPPSEAPARTSKIRQNIEYETPFLRSKLEEYITDARTREMLVAAVMESVTQVYEDWYDTSYSPSLQNQNGGAAAAVAAAANRSAKGKGREDGVWDPDVFAEWCGNVFKVGMLGGGVENERDDGGEDYDDGGDSDADSMGARTGTERSGGTGLRIKM</sequence>
<dbReference type="InterPro" id="IPR007265">
    <property type="entry name" value="COG_su3"/>
</dbReference>
<keyword evidence="6" id="KW-0333">Golgi apparatus</keyword>
<dbReference type="InterPro" id="IPR048320">
    <property type="entry name" value="COG3_N"/>
</dbReference>
<evidence type="ECO:0000256" key="2">
    <source>
        <dbReference type="ARBA" id="ARBA00009936"/>
    </source>
</evidence>
<dbReference type="PANTHER" id="PTHR13302:SF8">
    <property type="entry name" value="CONSERVED OLIGOMERIC GOLGI COMPLEX SUBUNIT 3"/>
    <property type="match status" value="1"/>
</dbReference>
<evidence type="ECO:0000313" key="12">
    <source>
        <dbReference type="EMBL" id="RAR14218.1"/>
    </source>
</evidence>
<dbReference type="InterPro" id="IPR048685">
    <property type="entry name" value="COG3_C"/>
</dbReference>
<evidence type="ECO:0000256" key="7">
    <source>
        <dbReference type="ARBA" id="ARBA00023136"/>
    </source>
</evidence>
<organism evidence="12 13">
    <name type="scientific">Stemphylium lycopersici</name>
    <name type="common">Tomato gray leaf spot disease fungus</name>
    <name type="synonym">Thyrospora lycopersici</name>
    <dbReference type="NCBI Taxonomy" id="183478"/>
    <lineage>
        <taxon>Eukaryota</taxon>
        <taxon>Fungi</taxon>
        <taxon>Dikarya</taxon>
        <taxon>Ascomycota</taxon>
        <taxon>Pezizomycotina</taxon>
        <taxon>Dothideomycetes</taxon>
        <taxon>Pleosporomycetidae</taxon>
        <taxon>Pleosporales</taxon>
        <taxon>Pleosporineae</taxon>
        <taxon>Pleosporaceae</taxon>
        <taxon>Stemphylium</taxon>
    </lineage>
</organism>
<evidence type="ECO:0000256" key="8">
    <source>
        <dbReference type="ARBA" id="ARBA00031339"/>
    </source>
</evidence>
<keyword evidence="13" id="KW-1185">Reference proteome</keyword>
<name>A0A364NA66_STELY</name>
<dbReference type="GO" id="GO:0006891">
    <property type="term" value="P:intra-Golgi vesicle-mediated transport"/>
    <property type="evidence" value="ECO:0007669"/>
    <property type="project" value="TreeGrafter"/>
</dbReference>
<protein>
    <recommendedName>
        <fullName evidence="3">Conserved oligomeric Golgi complex subunit 3</fullName>
    </recommendedName>
    <alternativeName>
        <fullName evidence="8">Component of oligomeric Golgi complex 3</fullName>
    </alternativeName>
</protein>
<dbReference type="Pfam" id="PF04136">
    <property type="entry name" value="COG3_N"/>
    <property type="match status" value="1"/>
</dbReference>
<feature type="region of interest" description="Disordered" evidence="9">
    <location>
        <begin position="492"/>
        <end position="543"/>
    </location>
</feature>
<evidence type="ECO:0000256" key="3">
    <source>
        <dbReference type="ARBA" id="ARBA00020976"/>
    </source>
</evidence>
<dbReference type="GO" id="GO:0000139">
    <property type="term" value="C:Golgi membrane"/>
    <property type="evidence" value="ECO:0007669"/>
    <property type="project" value="UniProtKB-SubCell"/>
</dbReference>
<comment type="similarity">
    <text evidence="2">Belongs to the COG3 family.</text>
</comment>
<reference evidence="13" key="1">
    <citation type="submission" date="2018-05" db="EMBL/GenBank/DDBJ databases">
        <title>Draft genome sequence of Stemphylium lycopersici strain CIDEFI 213.</title>
        <authorList>
            <person name="Medina R."/>
            <person name="Franco M.E.E."/>
            <person name="Lucentini C.G."/>
            <person name="Saparrat M.C.N."/>
            <person name="Balatti P.A."/>
        </authorList>
    </citation>
    <scope>NUCLEOTIDE SEQUENCE [LARGE SCALE GENOMIC DNA]</scope>
    <source>
        <strain evidence="13">CIDEFI 213</strain>
    </source>
</reference>
<evidence type="ECO:0000259" key="10">
    <source>
        <dbReference type="Pfam" id="PF04136"/>
    </source>
</evidence>
<evidence type="ECO:0000313" key="13">
    <source>
        <dbReference type="Proteomes" id="UP000249619"/>
    </source>
</evidence>
<dbReference type="Proteomes" id="UP000249619">
    <property type="component" value="Unassembled WGS sequence"/>
</dbReference>
<keyword evidence="4" id="KW-0813">Transport</keyword>
<evidence type="ECO:0000256" key="4">
    <source>
        <dbReference type="ARBA" id="ARBA00022448"/>
    </source>
</evidence>
<feature type="region of interest" description="Disordered" evidence="9">
    <location>
        <begin position="13"/>
        <end position="48"/>
    </location>
</feature>
<evidence type="ECO:0000256" key="5">
    <source>
        <dbReference type="ARBA" id="ARBA00022927"/>
    </source>
</evidence>
<dbReference type="STRING" id="183478.A0A364NA66"/>
<evidence type="ECO:0000259" key="11">
    <source>
        <dbReference type="Pfam" id="PF20671"/>
    </source>
</evidence>